<accession>A0AAD9LU69</accession>
<name>A0AAD9LU69_9STRA</name>
<sequence length="456" mass="50699">MSTKSLINNPWEFTTGAPDGAQCNPSCLLHKRSTIYDPAGEISQRKSTSSLCIYSSAKTPKARCYQNNPSLATSETSRITFWSYCRAQKQSLEVGSIGLLQLSINASQRVALPLLTKLLRGCLFINFKRLKSASMQGAAIFVHPSEVVAYPIHALVVDTIMESTPSEILMGQFSRETSVVLPEISKETPLRELIQRPASSTNAVNRLDESENGARVLKKRVLPGIRAYKEDGTVTKRLSSHFFTRGAAQNANGHSAISTPWILDWGEGGLVHRPKSWQRASRTGFKNEPQLPTLGVFDSVIPQRILFASCRGLRDELIFRNEVVVVRMAAAIMNFNVMCPCGSCVTIHRKGCPTVFFLYCCSMFNRDEIMQRQVELLDQRTQFITTLAAQVKSLNDRIIRLEDHTPAGPPGSGDKRVRVKFRSNASCLQVECESDIVLFKQPVYDSSYCCCHHGNG</sequence>
<gene>
    <name evidence="1" type="ORF">P3T76_002406</name>
</gene>
<dbReference type="EMBL" id="JASMQC010000003">
    <property type="protein sequence ID" value="KAK1946854.1"/>
    <property type="molecule type" value="Genomic_DNA"/>
</dbReference>
<evidence type="ECO:0000313" key="2">
    <source>
        <dbReference type="Proteomes" id="UP001259832"/>
    </source>
</evidence>
<reference evidence="1" key="1">
    <citation type="submission" date="2023-08" db="EMBL/GenBank/DDBJ databases">
        <title>Reference Genome Resource for the Citrus Pathogen Phytophthora citrophthora.</title>
        <authorList>
            <person name="Moller H."/>
            <person name="Coetzee B."/>
            <person name="Rose L.J."/>
            <person name="Van Niekerk J.M."/>
        </authorList>
    </citation>
    <scope>NUCLEOTIDE SEQUENCE</scope>
    <source>
        <strain evidence="1">STE-U-9442</strain>
    </source>
</reference>
<comment type="caution">
    <text evidence="1">The sequence shown here is derived from an EMBL/GenBank/DDBJ whole genome shotgun (WGS) entry which is preliminary data.</text>
</comment>
<dbReference type="AlphaFoldDB" id="A0AAD9LU69"/>
<evidence type="ECO:0000313" key="1">
    <source>
        <dbReference type="EMBL" id="KAK1946854.1"/>
    </source>
</evidence>
<organism evidence="1 2">
    <name type="scientific">Phytophthora citrophthora</name>
    <dbReference type="NCBI Taxonomy" id="4793"/>
    <lineage>
        <taxon>Eukaryota</taxon>
        <taxon>Sar</taxon>
        <taxon>Stramenopiles</taxon>
        <taxon>Oomycota</taxon>
        <taxon>Peronosporomycetes</taxon>
        <taxon>Peronosporales</taxon>
        <taxon>Peronosporaceae</taxon>
        <taxon>Phytophthora</taxon>
    </lineage>
</organism>
<proteinExistence type="predicted"/>
<protein>
    <submittedName>
        <fullName evidence="1">Uncharacterized protein</fullName>
    </submittedName>
</protein>
<dbReference type="Proteomes" id="UP001259832">
    <property type="component" value="Unassembled WGS sequence"/>
</dbReference>
<keyword evidence="2" id="KW-1185">Reference proteome</keyword>